<evidence type="ECO:0000313" key="2">
    <source>
        <dbReference type="Proteomes" id="UP000016933"/>
    </source>
</evidence>
<dbReference type="EMBL" id="KB446541">
    <property type="protein sequence ID" value="EME42166.1"/>
    <property type="molecule type" value="Genomic_DNA"/>
</dbReference>
<dbReference type="AlphaFoldDB" id="N1PLI9"/>
<dbReference type="Proteomes" id="UP000016933">
    <property type="component" value="Unassembled WGS sequence"/>
</dbReference>
<accession>N1PLI9</accession>
<sequence>MEKDYFLLDEKVYISMRQFWRASYITRCVRARNKRGQDIYHSYLTKRMHAPREESRITIVAAKAVLQRFIPPGALTHVFYKSRLLHVQMKREAGVDARAMRFGGDAFQMLPAVAKTPQQARRLLCKVEEFRRSPFWNGHCWEEFLSQGAAKF</sequence>
<proteinExistence type="predicted"/>
<reference evidence="2" key="1">
    <citation type="journal article" date="2012" name="PLoS Genet.">
        <title>The genomes of the fungal plant pathogens Cladosporium fulvum and Dothistroma septosporum reveal adaptation to different hosts and lifestyles but also signatures of common ancestry.</title>
        <authorList>
            <person name="de Wit P.J.G.M."/>
            <person name="van der Burgt A."/>
            <person name="Oekmen B."/>
            <person name="Stergiopoulos I."/>
            <person name="Abd-Elsalam K.A."/>
            <person name="Aerts A.L."/>
            <person name="Bahkali A.H."/>
            <person name="Beenen H.G."/>
            <person name="Chettri P."/>
            <person name="Cox M.P."/>
            <person name="Datema E."/>
            <person name="de Vries R.P."/>
            <person name="Dhillon B."/>
            <person name="Ganley A.R."/>
            <person name="Griffiths S.A."/>
            <person name="Guo Y."/>
            <person name="Hamelin R.C."/>
            <person name="Henrissat B."/>
            <person name="Kabir M.S."/>
            <person name="Jashni M.K."/>
            <person name="Kema G."/>
            <person name="Klaubauf S."/>
            <person name="Lapidus A."/>
            <person name="Levasseur A."/>
            <person name="Lindquist E."/>
            <person name="Mehrabi R."/>
            <person name="Ohm R.A."/>
            <person name="Owen T.J."/>
            <person name="Salamov A."/>
            <person name="Schwelm A."/>
            <person name="Schijlen E."/>
            <person name="Sun H."/>
            <person name="van den Burg H.A."/>
            <person name="van Ham R.C.H.J."/>
            <person name="Zhang S."/>
            <person name="Goodwin S.B."/>
            <person name="Grigoriev I.V."/>
            <person name="Collemare J."/>
            <person name="Bradshaw R.E."/>
        </authorList>
    </citation>
    <scope>NUCLEOTIDE SEQUENCE [LARGE SCALE GENOMIC DNA]</scope>
    <source>
        <strain evidence="2">NZE10 / CBS 128990</strain>
    </source>
</reference>
<organism evidence="1 2">
    <name type="scientific">Dothistroma septosporum (strain NZE10 / CBS 128990)</name>
    <name type="common">Red band needle blight fungus</name>
    <name type="synonym">Mycosphaerella pini</name>
    <dbReference type="NCBI Taxonomy" id="675120"/>
    <lineage>
        <taxon>Eukaryota</taxon>
        <taxon>Fungi</taxon>
        <taxon>Dikarya</taxon>
        <taxon>Ascomycota</taxon>
        <taxon>Pezizomycotina</taxon>
        <taxon>Dothideomycetes</taxon>
        <taxon>Dothideomycetidae</taxon>
        <taxon>Mycosphaerellales</taxon>
        <taxon>Mycosphaerellaceae</taxon>
        <taxon>Dothistroma</taxon>
    </lineage>
</organism>
<dbReference type="HOGENOM" id="CLU_1722330_0_0_1"/>
<keyword evidence="2" id="KW-1185">Reference proteome</keyword>
<name>N1PLI9_DOTSN</name>
<reference evidence="1 2" key="2">
    <citation type="journal article" date="2012" name="PLoS Pathog.">
        <title>Diverse lifestyles and strategies of plant pathogenesis encoded in the genomes of eighteen Dothideomycetes fungi.</title>
        <authorList>
            <person name="Ohm R.A."/>
            <person name="Feau N."/>
            <person name="Henrissat B."/>
            <person name="Schoch C.L."/>
            <person name="Horwitz B.A."/>
            <person name="Barry K.W."/>
            <person name="Condon B.J."/>
            <person name="Copeland A.C."/>
            <person name="Dhillon B."/>
            <person name="Glaser F."/>
            <person name="Hesse C.N."/>
            <person name="Kosti I."/>
            <person name="LaButti K."/>
            <person name="Lindquist E.A."/>
            <person name="Lucas S."/>
            <person name="Salamov A.A."/>
            <person name="Bradshaw R.E."/>
            <person name="Ciuffetti L."/>
            <person name="Hamelin R.C."/>
            <person name="Kema G.H.J."/>
            <person name="Lawrence C."/>
            <person name="Scott J.A."/>
            <person name="Spatafora J.W."/>
            <person name="Turgeon B.G."/>
            <person name="de Wit P.J.G.M."/>
            <person name="Zhong S."/>
            <person name="Goodwin S.B."/>
            <person name="Grigoriev I.V."/>
        </authorList>
    </citation>
    <scope>NUCLEOTIDE SEQUENCE [LARGE SCALE GENOMIC DNA]</scope>
    <source>
        <strain evidence="2">NZE10 / CBS 128990</strain>
    </source>
</reference>
<evidence type="ECO:0000313" key="1">
    <source>
        <dbReference type="EMBL" id="EME42166.1"/>
    </source>
</evidence>
<protein>
    <submittedName>
        <fullName evidence="1">Uncharacterized protein</fullName>
    </submittedName>
</protein>
<gene>
    <name evidence="1" type="ORF">DOTSEDRAFT_25806</name>
</gene>